<evidence type="ECO:0000256" key="1">
    <source>
        <dbReference type="SAM" id="Phobius"/>
    </source>
</evidence>
<name>A0A6C0JX27_9ZZZZ</name>
<organism evidence="2">
    <name type="scientific">viral metagenome</name>
    <dbReference type="NCBI Taxonomy" id="1070528"/>
    <lineage>
        <taxon>unclassified sequences</taxon>
        <taxon>metagenomes</taxon>
        <taxon>organismal metagenomes</taxon>
    </lineage>
</organism>
<keyword evidence="1" id="KW-0812">Transmembrane</keyword>
<feature type="transmembrane region" description="Helical" evidence="1">
    <location>
        <begin position="6"/>
        <end position="23"/>
    </location>
</feature>
<keyword evidence="1" id="KW-1133">Transmembrane helix</keyword>
<protein>
    <submittedName>
        <fullName evidence="2">Uncharacterized protein</fullName>
    </submittedName>
</protein>
<accession>A0A6C0JX27</accession>
<evidence type="ECO:0000313" key="2">
    <source>
        <dbReference type="EMBL" id="QHU10315.1"/>
    </source>
</evidence>
<sequence length="260" mass="28893">MKHLQFIVAVFVLTVFFIGIYVYSSGKLDALFSVSPIEGMAIEGLSENSDYGANCPDVLIRQGNDLLLYNSRIPVVKDMNPIVFSNLDEYIDFTRNERAKGNNCPVLFLQHETDIQGKDVYRVRPNVFDLQPGLPTQSAAQIAQGPNRNPAPVIDANTDHPPYNAGQYAGFDPLGLSVGVYTKLDQVHQSTRNQDGSFSDNPMDPNWGGVLYTQGKIQSGKYDDNMVYKPNLLTVHNTEFHAGQFGHESPPNQLITTPHY</sequence>
<proteinExistence type="predicted"/>
<reference evidence="2" key="1">
    <citation type="journal article" date="2020" name="Nature">
        <title>Giant virus diversity and host interactions through global metagenomics.</title>
        <authorList>
            <person name="Schulz F."/>
            <person name="Roux S."/>
            <person name="Paez-Espino D."/>
            <person name="Jungbluth S."/>
            <person name="Walsh D.A."/>
            <person name="Denef V.J."/>
            <person name="McMahon K.D."/>
            <person name="Konstantinidis K.T."/>
            <person name="Eloe-Fadrosh E.A."/>
            <person name="Kyrpides N.C."/>
            <person name="Woyke T."/>
        </authorList>
    </citation>
    <scope>NUCLEOTIDE SEQUENCE</scope>
    <source>
        <strain evidence="2">GVMAG-S-1101164-67</strain>
    </source>
</reference>
<dbReference type="AlphaFoldDB" id="A0A6C0JX27"/>
<dbReference type="EMBL" id="MN740753">
    <property type="protein sequence ID" value="QHU10315.1"/>
    <property type="molecule type" value="Genomic_DNA"/>
</dbReference>
<keyword evidence="1" id="KW-0472">Membrane</keyword>